<dbReference type="InterPro" id="IPR002104">
    <property type="entry name" value="Integrase_catalytic"/>
</dbReference>
<dbReference type="PROSITE" id="PS51898">
    <property type="entry name" value="TYR_RECOMBINASE"/>
    <property type="match status" value="1"/>
</dbReference>
<dbReference type="InterPro" id="IPR050090">
    <property type="entry name" value="Tyrosine_recombinase_XerCD"/>
</dbReference>
<dbReference type="Proteomes" id="UP000425960">
    <property type="component" value="Chromosome"/>
</dbReference>
<dbReference type="SUPFAM" id="SSF47823">
    <property type="entry name" value="lambda integrase-like, N-terminal domain"/>
    <property type="match status" value="1"/>
</dbReference>
<dbReference type="Pfam" id="PF00589">
    <property type="entry name" value="Phage_integrase"/>
    <property type="match status" value="1"/>
</dbReference>
<evidence type="ECO:0000313" key="5">
    <source>
        <dbReference type="EMBL" id="BBO80818.1"/>
    </source>
</evidence>
<dbReference type="GO" id="GO:0007059">
    <property type="term" value="P:chromosome segregation"/>
    <property type="evidence" value="ECO:0007669"/>
    <property type="project" value="UniProtKB-KW"/>
</dbReference>
<dbReference type="KEGG" id="dov:DSCO28_13840"/>
<dbReference type="InterPro" id="IPR011010">
    <property type="entry name" value="DNA_brk_join_enz"/>
</dbReference>
<feature type="domain" description="Tyr recombinase" evidence="4">
    <location>
        <begin position="152"/>
        <end position="344"/>
    </location>
</feature>
<keyword evidence="3" id="KW-0233">DNA recombination</keyword>
<dbReference type="PANTHER" id="PTHR30349:SF81">
    <property type="entry name" value="TYROSINE RECOMBINASE XERC"/>
    <property type="match status" value="1"/>
</dbReference>
<evidence type="ECO:0000256" key="1">
    <source>
        <dbReference type="ARBA" id="ARBA00022829"/>
    </source>
</evidence>
<dbReference type="CDD" id="cd00799">
    <property type="entry name" value="INT_Cre_C"/>
    <property type="match status" value="1"/>
</dbReference>
<dbReference type="InterPro" id="IPR010998">
    <property type="entry name" value="Integrase_recombinase_N"/>
</dbReference>
<dbReference type="SUPFAM" id="SSF56349">
    <property type="entry name" value="DNA breaking-rejoining enzymes"/>
    <property type="match status" value="1"/>
</dbReference>
<sequence length="346" mass="37117">MTPELKNQQIINSGHLLTSADLRRAADVIDQATADNTRAAYRKDLAYFGAWAKLTTGMDPGYPVPVDVLVKFILDHSGRMDPGIDAALVDAGIKRQPGPHSISTISRRIASISIAHRYQGIQGDDNPCRTDPVRLLLAKVRRSAVKSGWSPRKKKAATLDFLFAMVATCALGKMIDLRDRALLYFAFSSGGRRRSEVAAARVDQLTPVDDGYLFLLAHSKIDQDSIGAEKPLLGKAGAALADWIDAAGIVDGYLFRRISRGGKVAEAGIRSKTVARIVQKRASMAGLDSRLFGGHSLRSGFITEAGMQGKPMGDIMALSGHRTVAVVNGYYQAGNALNNSAAKLAG</sequence>
<evidence type="ECO:0000256" key="2">
    <source>
        <dbReference type="ARBA" id="ARBA00023125"/>
    </source>
</evidence>
<protein>
    <submittedName>
        <fullName evidence="5">Integrase</fullName>
    </submittedName>
</protein>
<dbReference type="GO" id="GO:0003677">
    <property type="term" value="F:DNA binding"/>
    <property type="evidence" value="ECO:0007669"/>
    <property type="project" value="UniProtKB-KW"/>
</dbReference>
<accession>A0A5K7ZF84</accession>
<name>A0A5K7ZF84_9BACT</name>
<evidence type="ECO:0000313" key="6">
    <source>
        <dbReference type="Proteomes" id="UP000425960"/>
    </source>
</evidence>
<dbReference type="PANTHER" id="PTHR30349">
    <property type="entry name" value="PHAGE INTEGRASE-RELATED"/>
    <property type="match status" value="1"/>
</dbReference>
<proteinExistence type="predicted"/>
<dbReference type="GO" id="GO:0006310">
    <property type="term" value="P:DNA recombination"/>
    <property type="evidence" value="ECO:0007669"/>
    <property type="project" value="UniProtKB-KW"/>
</dbReference>
<keyword evidence="1" id="KW-0159">Chromosome partition</keyword>
<evidence type="ECO:0000256" key="3">
    <source>
        <dbReference type="ARBA" id="ARBA00023172"/>
    </source>
</evidence>
<gene>
    <name evidence="5" type="primary">intX</name>
    <name evidence="5" type="ORF">DSCO28_13840</name>
</gene>
<organism evidence="5 6">
    <name type="scientific">Desulfosarcina ovata subsp. sediminis</name>
    <dbReference type="NCBI Taxonomy" id="885957"/>
    <lineage>
        <taxon>Bacteria</taxon>
        <taxon>Pseudomonadati</taxon>
        <taxon>Thermodesulfobacteriota</taxon>
        <taxon>Desulfobacteria</taxon>
        <taxon>Desulfobacterales</taxon>
        <taxon>Desulfosarcinaceae</taxon>
        <taxon>Desulfosarcina</taxon>
    </lineage>
</organism>
<dbReference type="Gene3D" id="1.10.150.130">
    <property type="match status" value="1"/>
</dbReference>
<dbReference type="EMBL" id="AP021876">
    <property type="protein sequence ID" value="BBO80818.1"/>
    <property type="molecule type" value="Genomic_DNA"/>
</dbReference>
<evidence type="ECO:0000259" key="4">
    <source>
        <dbReference type="PROSITE" id="PS51898"/>
    </source>
</evidence>
<dbReference type="RefSeq" id="WP_155321665.1">
    <property type="nucleotide sequence ID" value="NZ_AP021876.1"/>
</dbReference>
<keyword evidence="2" id="KW-0238">DNA-binding</keyword>
<dbReference type="InterPro" id="IPR013762">
    <property type="entry name" value="Integrase-like_cat_sf"/>
</dbReference>
<reference evidence="5 6" key="1">
    <citation type="submission" date="2019-11" db="EMBL/GenBank/DDBJ databases">
        <title>Comparative genomics of hydrocarbon-degrading Desulfosarcina strains.</title>
        <authorList>
            <person name="Watanabe M."/>
            <person name="Kojima H."/>
            <person name="Fukui M."/>
        </authorList>
    </citation>
    <scope>NUCLEOTIDE SEQUENCE [LARGE SCALE GENOMIC DNA]</scope>
    <source>
        <strain evidence="5 6">28bB2T</strain>
    </source>
</reference>
<dbReference type="Gene3D" id="1.10.443.10">
    <property type="entry name" value="Intergrase catalytic core"/>
    <property type="match status" value="1"/>
</dbReference>
<dbReference type="AlphaFoldDB" id="A0A5K7ZF84"/>
<dbReference type="GO" id="GO:0015074">
    <property type="term" value="P:DNA integration"/>
    <property type="evidence" value="ECO:0007669"/>
    <property type="project" value="InterPro"/>
</dbReference>